<dbReference type="GO" id="GO:0060294">
    <property type="term" value="P:cilium movement involved in cell motility"/>
    <property type="evidence" value="ECO:0007669"/>
    <property type="project" value="TreeGrafter"/>
</dbReference>
<sequence>METSGARMRQRQRPKTSSRSREDAAETFNSLARMDAVPLVNRLHLSWQSVPGTKQAKLYSPSTSQLPRAGNNRPSGLSSSNKQILSPIEPGKSAALSARKRWQSCSTGVTVFEQKYAAEDPLMRYVLHVIRTGSPVRRSEIPRGKHIQRRMRPEEDVLYLVPCEAPPCGFRNVYWLTFADEGTVLREDHLASSLEYFTLGSHGLTRFIGGQGVEFSELAGWVDEKHAFDSMTNMKGLKRIQQMIFFFSWKRQAVRRRLHRVRERLASSLFTSHPIARQLLLNVRDVCAEIEHEAEREYVEADTSYTLERLAHIHRERVHEAKSAISKRIQALCGAIDDATRDISRYKEDQECSYAITDHEAFSKTLRLSSLRERMFTFLRVVDCHVAEAVYQHVALVVRDLRVRICGQPGAVQCVGAEERSGTLCGSGLSENASGQQVTYFIQAQESDKAVVAVPGLYVSLEDDVSFEGDVHAATMHFVPAKGEVLELVHTILMKYCVAMDGLPRVLTDRHFERVLTPFVPSTRRDFAASLSKPSHLVLGSYEPELRQMRAALELHFRRLGILQQEHLRCVRAIKVAERESPVETTRRNSITEIAEVDEEDGQLPGLPDLSSSAAAYELAQKTWSRFVRYANSAAPMLQVGYVLLDQRSFVDRLRSHVSKRVAEMDDALPLIYQQFLASLLEDVDGRIEKITKIPTNLEEANAWLTQVTSMMPSRPFRQRLDTKIANLGRLRKLIKERGLVSLEPGVQDSIRKLELTWESVIETLLVCLARVEERGSEHRRSVHDVITKVDEHISGQLQYIIKKFEEIPSGCEEERGDAGIPSSTDTSTKDDLVQQLEDLVAMDIERKSVMQQFEDYDREHRASMDMPPVQQPVWTSSLSSTSSEKLSAVSMTDKLPSELLLLYIITSLELRQWFESWKKMQDKWLGSPLTGVHPGTMINRIKQFRRRLGYASTRLSRLSSVLLQTLPLEQSPQHYEDEDHKECALFAKKDFELMRVFDSSIEAMSNCNRIFQAISGGAFSEARWTAMNQLLNVKNSGSNGGSHLTLRLMKEKCDAGQIEAFLDVCDECIVEAKLHVKLEQARQRLARIEVRVEETNYSVRCEGIAAALAQLDEISVDVNLCLFGQNPELQLCLELRTDLEHKVAVCEHILSYQKHWRLRCEATKLHEMDEFFSKRFSGGDFAVSRGQKSHHKAGLKQEQSVWQTFLDTSHAWSDRLRRLFFVSPPQVKVDQVERNPRSLLGRKSTAASAPLTLNRRRNTATKSMGCTLDDVMKSFEGFDFEANFAACERGVELVRNYLNSIREKAPRMFCLDESSMLRLLLRDSDVQQLHQSLAICFPRVHRFAVSRAANRVGSTVEVFGKPEATPVRASKTVGTIVIMGIEGMQDNADTPEKSGHFRLPVAKIGRVKFWFTRLEEEMASMVLTDLKRGFEWATHDCDSSEFEDYDSLLPQSIATAFGLRFTFEMNQALRSDQHDAMCQQLQRLKVAARGRMDGLVVVRRVKKTISSSVRLENMLLLSKMQAEIMENVILLLEQGQQEDALFFWSMQCQTRIFVETTTTPNSTVQSSPGKHSKVERNELLPSSSDFLKATSSNHSGQPTSFSVCCQVAHVQMPLGQEFVGWGRLAVVSPFTQRCSYALFSALRMHHTALVVPYNVDRAGKDPTSLLWRISQLLLRPCIEFACVPSAGLTTVHQLGNLMNFTSKLNGFLIVRHLLQLSAALVNVVQEKMLQHFHQAAPAGNINPHYPQPQAVTNLLVLPRHPGGISYGASAIFVPLESTEELQRSGLVQSIRTQFRAVAVSRPAIKYIVECVLIADGFTPEEIRELNVVQAFEAIDAGEAGSSGMFNVESLISRVIREARRLREQFRVMWDSNPLTEENKAMGGQFHVCTESSVASKMKIREGQCTFRQAFLSTIKTLSTEEQDKGGISIDLVNELLVRVFPLSTSGRLVTKSKGNEEAVAAAVTIYLESAYSLPTDCVQFELVMELWRALQTFPAALVYGSPGSGKTTCITALHRALVALEWSEQNQENEEVGRINSQAPSLTQLVILNPQLLTLDQFYRSIATACGTDDPVNWKQSSSSVKWVLVDGDVDGGVLDRLLESDNRACSSASSLPSSSILYRDQDSNVISGDYSDSSDSPRLLFEVTSLANLSPSALRRCWALHVPRHCITVASIIRGWRCRWETQLVFPPDSRGFEALAVVFKTVDFLISSICVRFTIEEAKPDRADSEMANTAGLKLGFLSLNHVTQTALTMVSLCCLQKKSLLQELSYLRLVELVAFAVLWGFAGHLAGSSRIKLENYVRAKSKEYSETKHLAELQRGLLDANYFEDVWDELHPRFAAPLTVQPATSGVKPEAKMESAFDSSSGQVLVLVPAVISLVRVCTLLLHSSHSFLLVGPAASGKTSLLRWLLHRNREVEAARMKVETSLDDRHVHGILDWTRVPGAWFHPLDQHDSGAGSRAKMREETELFAARSRHSFVFLDDLDASEGITDKTQVEFVRTMLDHRVGFSTKHGGFQTVEKRIGAGMRLNDSDSSLSPTLARFVRHFVVLRAPTYTQKELLSVFRIKFQRHFIGELPQVTTERRLSVKGDMGGGGQQLPLEEVVLRASVDFAVEMAAFQQLGRSEHPCLALFNLHHVNTLLERTLVFASDLSAANTTTSEGTTLVQLGKAHQSWLSELKNIFLSNCPAESSKVEIKGPSDDMQKKILTLVRHLSEKYFSVAFRGNSEHNFPISVETLHFLVKLAENHIQTPLLQPRVVQLRELLNEQMTAANGVSRRSSDQARGSVSGLNSLSSPTELVSSILLEIAATSTSSDAGAGLQDKTSRPYSGGQLTTVQMKLLLSSSWCLTQVTHLIHALSQQQIVLSSVSRHGRLLSDRLLRFACDLHGFKVHVVDSSGQDVITHHKHVIRGVLGAAGVRQERVALWIRERQINPHTSCLLDIIQEICLGKLSSLALLPGGQELRDELVLSCLQSRKQLEIVTEAELMAEFQQRLQQNFRLCVLEESYDERSDSEDRRAQTFGGCPDLLHWVKTRPSCHWRRLGFTEFELQQLIPEVAKASLTSTGLCGVGWDVQQVVKYAILCQNVHSFMMRASPQAADPASQLDYFLSFLTNVTVTYRAKLQSRQKKILRLTTALETLAFARIKVVPTLERLKQQFELQCTKIDNELKAISLQQEVEGQDNSLTNQNDSPVDEELTVDPEMEEAQWVLKSRYDALMMMNTETKLRLEEISRFLVEWHHVAERLKDLVTKWTQELDQEQCKTEHEVVGVAVYISALRAYPHVTSLPKRDTCLSLLSDLILDNIVYDSSPGIERRLVDASIDGSEDENIEVMRLIWTSRFSFLRNPEIYRTIRLADELCDRAPVLVDPSGVLQRFLLHFFSGHTLFSTFPGCGVAGEVESENPSESKKSMVISCDDPKLEHFMQEALRLGIPVLLVNFRSSDSGLLDQLQPFLDQARLSHAPSRRSMLRELTMELYEDQRRQRQRRTSTTNSAVETMTSVAQPAATGAALMTRRAVRASKHRIAAVDPVSVAAAVSASTASGDHAKTLDRRDARRKSQAVSGSTSNGGSFQIYAVSETPVPLEIQHSLAAQFAHFSVSLSDSELETLFELPRVGKAQPTLLQELRDDQIGLADCWMKKILSRNQLDQLLTTLKPAVDRDDSPFAARRANQGVTIQLQERYSELAVQLANDYQAELIWSSREQSLQAKYADLELATKVFAPVALQLVHVGRCMATMSASFTIGTRTTPFYLQNVRYLDNAATQQLAVQGGDSTQLSANGLAAVLARVSSGFVSDSHRQIFHFLKSIQRQAQLPREVLQSSAWKEALIWLIASHVRRSRVKDSSSFDLLSTSGEKRQRLEIFPRRISLNSPGDSGASLVERLRRRVKLCAYLFNGWKASRGTSNARGKPVKALRPLLDGSTVITQSGGNLGKPDNSDAGSAEKRELAIEQLKQKLDKLLADCETLWYEWKTTRVRLQLDVEHLISDLGCQEVSSSSSIERINSMLPSAITLVDLEKLSARFKVDATASVPDDENTAKQQTLVRLLLAKMFFPSSFSQALAHYFQVHGGHANSSDSADDESASTVDVWTAWPSPVSLVVDVAPPRGKHSRAHLPRALIMYMPAERSNVELKFSAWSLATFVDTSADNVVLREELIMLITTKHKFVLELLDARHAEPALSLVSKLINEHALLSVPEWYILASFAVATTVQNGKLATMDRIAVFSCSNLSQLDFVDRGRGRTTEHIVRHKLVEECGAPESVPAALIIAVVTQHDQVECEATSSRDRDLDDVVLHFSSIEEVAVDTVEREQMTKTLLRLVKPHALDSCVTTRSDATKAAILSSELLSDLVSVGGSSLAVLTEEPEEEWLPRHSITDGKASCDQLWTSFCLVRDLFQALQAASALPIDPNIDGVALFFPWQSFDFELANQLSAFEAMHKHLQLLRITETSNAQQQLSSLTRGYVPFEWTESFFAGTVWPSQASGIVSIAQLLLLVACRVGVLVRCIRGDRAWALNLAVVSDAHGFLRCLRAYTAARTGLSEASLLFILELDSSNATNEEDAKKKKVLAIAKQFKAMLGGDTRGNDWHGAVLRHSDGGVESWGIRVEGLVLVSATRLHPLPVCRIMCQQRVDTLTEVEATLVLLPSLSPYQPAPTFPQEAASSDTAVRIVLGRSINSVVDMEGSETMHFAVGVPVFPDDDSNDTS</sequence>
<dbReference type="Proteomes" id="UP000735874">
    <property type="component" value="Unassembled WGS sequence"/>
</dbReference>
<dbReference type="Proteomes" id="UP000760860">
    <property type="component" value="Unassembled WGS sequence"/>
</dbReference>
<evidence type="ECO:0000313" key="7">
    <source>
        <dbReference type="EMBL" id="KAG3227938.1"/>
    </source>
</evidence>
<feature type="coiled-coil region" evidence="1">
    <location>
        <begin position="1072"/>
        <end position="1099"/>
    </location>
</feature>
<dbReference type="EMBL" id="RCMK01000040">
    <property type="protein sequence ID" value="KAG2952286.1"/>
    <property type="molecule type" value="Genomic_DNA"/>
</dbReference>
<dbReference type="GO" id="GO:0097729">
    <property type="term" value="C:9+2 motile cilium"/>
    <property type="evidence" value="ECO:0007669"/>
    <property type="project" value="TreeGrafter"/>
</dbReference>
<dbReference type="PANTHER" id="PTHR10676">
    <property type="entry name" value="DYNEIN HEAVY CHAIN FAMILY PROTEIN"/>
    <property type="match status" value="1"/>
</dbReference>
<comment type="caution">
    <text evidence="3">The sequence shown here is derived from an EMBL/GenBank/DDBJ whole genome shotgun (WGS) entry which is preliminary data.</text>
</comment>
<dbReference type="GO" id="GO:0051959">
    <property type="term" value="F:dynein light intermediate chain binding"/>
    <property type="evidence" value="ECO:0007669"/>
    <property type="project" value="InterPro"/>
</dbReference>
<feature type="compositionally biased region" description="Basic residues" evidence="2">
    <location>
        <begin position="8"/>
        <end position="18"/>
    </location>
</feature>
<dbReference type="EMBL" id="RCMV01000024">
    <property type="protein sequence ID" value="KAG3227938.1"/>
    <property type="molecule type" value="Genomic_DNA"/>
</dbReference>
<feature type="region of interest" description="Disordered" evidence="2">
    <location>
        <begin position="1"/>
        <end position="29"/>
    </location>
</feature>
<gene>
    <name evidence="3" type="ORF">PC113_g2956</name>
    <name evidence="4" type="ORF">PC115_g2564</name>
    <name evidence="5" type="ORF">PC117_g2939</name>
    <name evidence="6" type="ORF">PC118_g2314</name>
    <name evidence="7" type="ORF">PC129_g1518</name>
</gene>
<dbReference type="EMBL" id="RCMI01000038">
    <property type="protein sequence ID" value="KAG2940490.1"/>
    <property type="molecule type" value="Genomic_DNA"/>
</dbReference>
<proteinExistence type="predicted"/>
<feature type="region of interest" description="Disordered" evidence="2">
    <location>
        <begin position="3533"/>
        <end position="3563"/>
    </location>
</feature>
<evidence type="ECO:0008006" key="9">
    <source>
        <dbReference type="Google" id="ProtNLM"/>
    </source>
</evidence>
<dbReference type="Gene3D" id="3.40.50.300">
    <property type="entry name" value="P-loop containing nucleotide triphosphate hydrolases"/>
    <property type="match status" value="3"/>
</dbReference>
<evidence type="ECO:0000313" key="4">
    <source>
        <dbReference type="EMBL" id="KAG2940490.1"/>
    </source>
</evidence>
<dbReference type="GO" id="GO:0045505">
    <property type="term" value="F:dynein intermediate chain binding"/>
    <property type="evidence" value="ECO:0007669"/>
    <property type="project" value="InterPro"/>
</dbReference>
<evidence type="ECO:0000313" key="5">
    <source>
        <dbReference type="EMBL" id="KAG2952286.1"/>
    </source>
</evidence>
<evidence type="ECO:0000313" key="3">
    <source>
        <dbReference type="EMBL" id="KAG2866274.1"/>
    </source>
</evidence>
<evidence type="ECO:0000256" key="2">
    <source>
        <dbReference type="SAM" id="MobiDB-lite"/>
    </source>
</evidence>
<dbReference type="Proteomes" id="UP000774804">
    <property type="component" value="Unassembled WGS sequence"/>
</dbReference>
<dbReference type="InterPro" id="IPR027417">
    <property type="entry name" value="P-loop_NTPase"/>
</dbReference>
<dbReference type="EMBL" id="RCMG01000042">
    <property type="protein sequence ID" value="KAG2866274.1"/>
    <property type="molecule type" value="Genomic_DNA"/>
</dbReference>
<dbReference type="PANTHER" id="PTHR10676:SF359">
    <property type="entry name" value="DYNEIN HEAVY CHAIN DOMAIN-CONTAINING PROTEIN 1"/>
    <property type="match status" value="1"/>
</dbReference>
<evidence type="ECO:0000256" key="1">
    <source>
        <dbReference type="SAM" id="Coils"/>
    </source>
</evidence>
<feature type="region of interest" description="Disordered" evidence="2">
    <location>
        <begin position="56"/>
        <end position="86"/>
    </location>
</feature>
<accession>A0A8T0ZU64</accession>
<dbReference type="InterPro" id="IPR026983">
    <property type="entry name" value="DHC"/>
</dbReference>
<dbReference type="GO" id="GO:0008569">
    <property type="term" value="F:minus-end-directed microtubule motor activity"/>
    <property type="evidence" value="ECO:0007669"/>
    <property type="project" value="TreeGrafter"/>
</dbReference>
<dbReference type="SUPFAM" id="SSF52540">
    <property type="entry name" value="P-loop containing nucleoside triphosphate hydrolases"/>
    <property type="match status" value="1"/>
</dbReference>
<protein>
    <recommendedName>
        <fullName evidence="9">Dynein heavy chain</fullName>
    </recommendedName>
</protein>
<dbReference type="GO" id="GO:0030286">
    <property type="term" value="C:dynein complex"/>
    <property type="evidence" value="ECO:0007669"/>
    <property type="project" value="InterPro"/>
</dbReference>
<name>A0A8T0ZU64_9STRA</name>
<dbReference type="Proteomes" id="UP000697107">
    <property type="component" value="Unassembled WGS sequence"/>
</dbReference>
<organism evidence="3 8">
    <name type="scientific">Phytophthora cactorum</name>
    <dbReference type="NCBI Taxonomy" id="29920"/>
    <lineage>
        <taxon>Eukaryota</taxon>
        <taxon>Sar</taxon>
        <taxon>Stramenopiles</taxon>
        <taxon>Oomycota</taxon>
        <taxon>Peronosporomycetes</taxon>
        <taxon>Peronosporales</taxon>
        <taxon>Peronosporaceae</taxon>
        <taxon>Phytophthora</taxon>
    </lineage>
</organism>
<feature type="region of interest" description="Disordered" evidence="2">
    <location>
        <begin position="2770"/>
        <end position="2792"/>
    </location>
</feature>
<evidence type="ECO:0000313" key="6">
    <source>
        <dbReference type="EMBL" id="KAG2996702.1"/>
    </source>
</evidence>
<feature type="compositionally biased region" description="Basic and acidic residues" evidence="2">
    <location>
        <begin position="3540"/>
        <end position="3549"/>
    </location>
</feature>
<keyword evidence="1" id="KW-0175">Coiled coil</keyword>
<dbReference type="Proteomes" id="UP000736787">
    <property type="component" value="Unassembled WGS sequence"/>
</dbReference>
<dbReference type="EMBL" id="RCML01000033">
    <property type="protein sequence ID" value="KAG2996702.1"/>
    <property type="molecule type" value="Genomic_DNA"/>
</dbReference>
<feature type="compositionally biased region" description="Polar residues" evidence="2">
    <location>
        <begin position="60"/>
        <end position="84"/>
    </location>
</feature>
<evidence type="ECO:0000313" key="8">
    <source>
        <dbReference type="Proteomes" id="UP000735874"/>
    </source>
</evidence>
<reference evidence="3" key="1">
    <citation type="submission" date="2018-10" db="EMBL/GenBank/DDBJ databases">
        <title>Effector identification in a new, highly contiguous assembly of the strawberry crown rot pathogen Phytophthora cactorum.</title>
        <authorList>
            <person name="Armitage A.D."/>
            <person name="Nellist C.F."/>
            <person name="Bates H."/>
            <person name="Vickerstaff R.J."/>
            <person name="Harrison R.J."/>
        </authorList>
    </citation>
    <scope>NUCLEOTIDE SEQUENCE</scope>
    <source>
        <strain evidence="3">15-7</strain>
        <strain evidence="4">4032</strain>
        <strain evidence="5">4040</strain>
        <strain evidence="6">P415</strain>
        <strain evidence="7">P421</strain>
    </source>
</reference>
<dbReference type="VEuPathDB" id="FungiDB:PC110_g4207"/>